<accession>Q9RZA5</accession>
<dbReference type="PANTHER" id="PTHR44520:SF2">
    <property type="entry name" value="RESPONSE REGULATOR RCP1"/>
    <property type="match status" value="1"/>
</dbReference>
<evidence type="ECO:0007829" key="6">
    <source>
        <dbReference type="PDB" id="8AVV"/>
    </source>
</evidence>
<dbReference type="PDB" id="6XVU">
    <property type="method" value="X-ray"/>
    <property type="resolution" value="2.10 A"/>
    <property type="chains" value="A/B/C/D=1-149"/>
</dbReference>
<proteinExistence type="evidence at protein level"/>
<dbReference type="Proteomes" id="UP000002524">
    <property type="component" value="Chromosome 2"/>
</dbReference>
<dbReference type="EMBL" id="AE001825">
    <property type="protein sequence ID" value="AAF12262.1"/>
    <property type="molecule type" value="Genomic_DNA"/>
</dbReference>
<dbReference type="FunCoup" id="Q9RZA5">
    <property type="interactions" value="117"/>
</dbReference>
<feature type="binding site" evidence="5">
    <location>
        <position position="111"/>
    </location>
    <ligand>
        <name>Ca(2+)</name>
        <dbReference type="ChEBI" id="CHEBI:29108"/>
        <label>2</label>
    </ligand>
</feature>
<feature type="binding site" evidence="5">
    <location>
        <position position="16"/>
    </location>
    <ligand>
        <name>Ca(2+)</name>
        <dbReference type="ChEBI" id="CHEBI:29108"/>
        <label>1</label>
    </ligand>
</feature>
<keyword evidence="1" id="KW-0597">Phosphoprotein</keyword>
<dbReference type="GO" id="GO:0000160">
    <property type="term" value="P:phosphorelay signal transduction system"/>
    <property type="evidence" value="ECO:0007669"/>
    <property type="project" value="InterPro"/>
</dbReference>
<dbReference type="Gene3D" id="3.40.50.2300">
    <property type="match status" value="1"/>
</dbReference>
<keyword evidence="5" id="KW-0106">Calcium</keyword>
<dbReference type="PDB" id="8AVW">
    <property type="method" value="EM"/>
    <property type="resolution" value="3.62 A"/>
    <property type="chains" value="A/B=1-149"/>
</dbReference>
<dbReference type="InParanoid" id="Q9RZA5"/>
<dbReference type="InterPro" id="IPR011006">
    <property type="entry name" value="CheY-like_superfamily"/>
</dbReference>
<dbReference type="SUPFAM" id="SSF52172">
    <property type="entry name" value="CheY-like"/>
    <property type="match status" value="1"/>
</dbReference>
<dbReference type="PDB" id="8AVV">
    <property type="method" value="EM"/>
    <property type="resolution" value="3.40 A"/>
    <property type="chains" value="A/B=1-149"/>
</dbReference>
<sequence length="149" mass="16604">MPERASVPLRLLLVEDNAADIFLMEMALEYSSVHTELLVARDGLEALELLEQAKTGGPFPDLILLDLNMPRVDGFELLQALRADPHLAHLPAIVLTTSNDPSDVKRAYALQANSYLTKPSTLEDFLQLIERLTAYWFGTAAIPQTYQPQ</sequence>
<dbReference type="EMDB" id="EMD-15686"/>
<dbReference type="SMR" id="Q9RZA5"/>
<reference evidence="6 7" key="3">
    <citation type="journal article" date="2022" name="Nat. Commun.">
        <title>Structural mechanism of signal transduction in a phytochrome histidine kinase.</title>
        <authorList>
            <person name="Wahlgren W.Y."/>
            <person name="Claesson E."/>
            <person name="Tuure I."/>
            <person name="Trillo-Muyo S."/>
            <person name="Bodizs S."/>
            <person name="Ihalainen J.A."/>
            <person name="Takala H."/>
            <person name="Westenhoff S."/>
        </authorList>
    </citation>
    <scope>STRUCTURE BY ELECTRON MICROSCOPY (3.40 ANGSTROMS)</scope>
</reference>
<dbReference type="PIR" id="C75598">
    <property type="entry name" value="C75598"/>
</dbReference>
<dbReference type="PDB" id="8AVX">
    <property type="method" value="EM"/>
    <property type="resolution" value="3.50 A"/>
    <property type="chains" value="A/B=1-149"/>
</dbReference>
<gene>
    <name evidence="3" type="ordered locus">DR_A0049</name>
</gene>
<dbReference type="EMDB" id="EMD-15685"/>
<evidence type="ECO:0000259" key="2">
    <source>
        <dbReference type="PROSITE" id="PS50110"/>
    </source>
</evidence>
<dbReference type="PaxDb" id="243230-DR_A0049"/>
<dbReference type="GO" id="GO:0046872">
    <property type="term" value="F:metal ion binding"/>
    <property type="evidence" value="ECO:0007669"/>
    <property type="project" value="UniProtKB-KW"/>
</dbReference>
<dbReference type="AlphaFoldDB" id="Q9RZA5"/>
<evidence type="ECO:0000256" key="1">
    <source>
        <dbReference type="PROSITE-ProRule" id="PRU00169"/>
    </source>
</evidence>
<reference evidence="3 4" key="1">
    <citation type="journal article" date="1999" name="Science">
        <title>Genome sequence of the radioresistant bacterium Deinococcus radiodurans R1.</title>
        <authorList>
            <person name="White O."/>
            <person name="Eisen J.A."/>
            <person name="Heidelberg J.F."/>
            <person name="Hickey E.K."/>
            <person name="Peterson J.D."/>
            <person name="Dodson R.J."/>
            <person name="Haft D.H."/>
            <person name="Gwinn M.L."/>
            <person name="Nelson W.C."/>
            <person name="Richardson D.L."/>
            <person name="Moffat K.S."/>
            <person name="Qin H."/>
            <person name="Jiang L."/>
            <person name="Pamphile W."/>
            <person name="Crosby M."/>
            <person name="Shen M."/>
            <person name="Vamathevan J.J."/>
            <person name="Lam P."/>
            <person name="McDonald L."/>
            <person name="Utterback T."/>
            <person name="Zalewski C."/>
            <person name="Makarova K.S."/>
            <person name="Aravind L."/>
            <person name="Daly M.J."/>
            <person name="Minton K.W."/>
            <person name="Fleischmann R.D."/>
            <person name="Ketchum K.A."/>
            <person name="Nelson K.E."/>
            <person name="Salzberg S."/>
            <person name="Smith H.O."/>
            <person name="Venter J.C."/>
            <person name="Fraser C.M."/>
        </authorList>
    </citation>
    <scope>NUCLEOTIDE SEQUENCE [LARGE SCALE GENOMIC DNA]</scope>
    <source>
        <strain evidence="4">ATCC 13939 / DSM 20539 / JCM 16871 / LMG 4051 / NBRC 15346 / NCIMB 9279 / R1 / VKM B-1422</strain>
    </source>
</reference>
<dbReference type="Pfam" id="PF00072">
    <property type="entry name" value="Response_reg"/>
    <property type="match status" value="1"/>
</dbReference>
<dbReference type="STRING" id="243230.DR_A0049"/>
<organism evidence="3 4">
    <name type="scientific">Deinococcus radiodurans (strain ATCC 13939 / DSM 20539 / JCM 16871 / CCUG 27074 / LMG 4051 / NBRC 15346 / NCIMB 9279 / VKM B-1422 / R1)</name>
    <dbReference type="NCBI Taxonomy" id="243230"/>
    <lineage>
        <taxon>Bacteria</taxon>
        <taxon>Thermotogati</taxon>
        <taxon>Deinococcota</taxon>
        <taxon>Deinococci</taxon>
        <taxon>Deinococcales</taxon>
        <taxon>Deinococcaceae</taxon>
        <taxon>Deinococcus</taxon>
    </lineage>
</organism>
<evidence type="ECO:0007829" key="5">
    <source>
        <dbReference type="PDB" id="6XVU"/>
    </source>
</evidence>
<dbReference type="EnsemblBacteria" id="AAF12262">
    <property type="protein sequence ID" value="AAF12262"/>
    <property type="gene ID" value="DR_A0049"/>
</dbReference>
<reference evidence="5" key="2">
    <citation type="journal article" date="2021" name="Nat. Commun.">
        <title>Comparative analysis of two paradigm bacteriophytochromes reveals opposite functionalities in two-component signaling.</title>
        <authorList>
            <person name="Multamaki E."/>
            <person name="Nanekar R."/>
            <person name="Morozov D."/>
            <person name="Lievonen T."/>
            <person name="Golonka D."/>
            <person name="Wahlgren W.Y."/>
            <person name="Stucki-Buchli B."/>
            <person name="Rossi J."/>
            <person name="Hytonen V.P."/>
            <person name="Westenhoff S."/>
            <person name="Ihalainen J.A."/>
            <person name="Moglich A."/>
            <person name="Takala H."/>
        </authorList>
    </citation>
    <scope>X-RAY CRYSTALLOGRAPHY (2.10 ANGSTROMS) IN COMPLEX WITH CA(2+)</scope>
</reference>
<evidence type="ECO:0000313" key="4">
    <source>
        <dbReference type="Proteomes" id="UP000002524"/>
    </source>
</evidence>
<feature type="binding site" evidence="5">
    <location>
        <position position="17"/>
    </location>
    <ligand>
        <name>Ca(2+)</name>
        <dbReference type="ChEBI" id="CHEBI:29108"/>
        <label>1</label>
    </ligand>
</feature>
<keyword evidence="5" id="KW-0479">Metal-binding</keyword>
<dbReference type="RefSeq" id="WP_010889309.1">
    <property type="nucleotide sequence ID" value="NC_001264.1"/>
</dbReference>
<dbReference type="OrthoDB" id="69903at2"/>
<evidence type="ECO:0007829" key="7">
    <source>
        <dbReference type="PDB" id="8AVW"/>
    </source>
</evidence>
<dbReference type="EMDB" id="EMD-15684"/>
<keyword evidence="5 6" id="KW-0002">3D-structure</keyword>
<feature type="binding site" evidence="5">
    <location>
        <position position="113"/>
    </location>
    <ligand>
        <name>Ca(2+)</name>
        <dbReference type="ChEBI" id="CHEBI:29108"/>
        <label>2</label>
    </ligand>
</feature>
<feature type="domain" description="Response regulatory" evidence="2">
    <location>
        <begin position="10"/>
        <end position="133"/>
    </location>
</feature>
<dbReference type="GeneID" id="69518941"/>
<dbReference type="KEGG" id="dra:DR_A0049"/>
<protein>
    <submittedName>
        <fullName evidence="3">Response regulator</fullName>
    </submittedName>
</protein>
<keyword evidence="4" id="KW-1185">Reference proteome</keyword>
<feature type="binding site" evidence="5">
    <location>
        <position position="66"/>
    </location>
    <ligand>
        <name>Ca(2+)</name>
        <dbReference type="ChEBI" id="CHEBI:29108"/>
        <label>1</label>
    </ligand>
</feature>
<dbReference type="HOGENOM" id="CLU_000445_69_17_0"/>
<evidence type="ECO:0000313" key="3">
    <source>
        <dbReference type="EMBL" id="AAF12262.1"/>
    </source>
</evidence>
<feature type="modified residue" description="4-aspartylphosphate" evidence="1">
    <location>
        <position position="66"/>
    </location>
</feature>
<feature type="binding site" evidence="5">
    <location>
        <position position="15"/>
    </location>
    <ligand>
        <name>Ca(2+)</name>
        <dbReference type="ChEBI" id="CHEBI:29108"/>
        <label>1</label>
    </ligand>
</feature>
<dbReference type="InterPro" id="IPR052893">
    <property type="entry name" value="TCS_response_regulator"/>
</dbReference>
<name>Q9RZA5_DEIRA</name>
<dbReference type="InterPro" id="IPR001789">
    <property type="entry name" value="Sig_transdc_resp-reg_receiver"/>
</dbReference>
<dbReference type="CDD" id="cd17557">
    <property type="entry name" value="REC_Rcp-like"/>
    <property type="match status" value="1"/>
</dbReference>
<dbReference type="PATRIC" id="fig|243230.17.peg.2933"/>
<dbReference type="PROSITE" id="PS50110">
    <property type="entry name" value="RESPONSE_REGULATORY"/>
    <property type="match status" value="1"/>
</dbReference>
<dbReference type="PANTHER" id="PTHR44520">
    <property type="entry name" value="RESPONSE REGULATOR RCP1-RELATED"/>
    <property type="match status" value="1"/>
</dbReference>
<dbReference type="eggNOG" id="COG0784">
    <property type="taxonomic scope" value="Bacteria"/>
</dbReference>
<dbReference type="SMART" id="SM00448">
    <property type="entry name" value="REC"/>
    <property type="match status" value="1"/>
</dbReference>